<dbReference type="Gramene" id="AET5Gv20350300.4">
    <property type="protein sequence ID" value="AET5Gv20350300.4"/>
    <property type="gene ID" value="AET5Gv20350300"/>
</dbReference>
<organism evidence="2 3">
    <name type="scientific">Aegilops tauschii subsp. strangulata</name>
    <name type="common">Goatgrass</name>
    <dbReference type="NCBI Taxonomy" id="200361"/>
    <lineage>
        <taxon>Eukaryota</taxon>
        <taxon>Viridiplantae</taxon>
        <taxon>Streptophyta</taxon>
        <taxon>Embryophyta</taxon>
        <taxon>Tracheophyta</taxon>
        <taxon>Spermatophyta</taxon>
        <taxon>Magnoliopsida</taxon>
        <taxon>Liliopsida</taxon>
        <taxon>Poales</taxon>
        <taxon>Poaceae</taxon>
        <taxon>BOP clade</taxon>
        <taxon>Pooideae</taxon>
        <taxon>Triticodae</taxon>
        <taxon>Triticeae</taxon>
        <taxon>Triticinae</taxon>
        <taxon>Aegilops</taxon>
    </lineage>
</organism>
<proteinExistence type="predicted"/>
<reference evidence="2" key="4">
    <citation type="submission" date="2019-03" db="UniProtKB">
        <authorList>
            <consortium name="EnsemblPlants"/>
        </authorList>
    </citation>
    <scope>IDENTIFICATION</scope>
</reference>
<dbReference type="Proteomes" id="UP000015105">
    <property type="component" value="Chromosome 5D"/>
</dbReference>
<reference evidence="3" key="2">
    <citation type="journal article" date="2017" name="Nat. Plants">
        <title>The Aegilops tauschii genome reveals multiple impacts of transposons.</title>
        <authorList>
            <person name="Zhao G."/>
            <person name="Zou C."/>
            <person name="Li K."/>
            <person name="Wang K."/>
            <person name="Li T."/>
            <person name="Gao L."/>
            <person name="Zhang X."/>
            <person name="Wang H."/>
            <person name="Yang Z."/>
            <person name="Liu X."/>
            <person name="Jiang W."/>
            <person name="Mao L."/>
            <person name="Kong X."/>
            <person name="Jiao Y."/>
            <person name="Jia J."/>
        </authorList>
    </citation>
    <scope>NUCLEOTIDE SEQUENCE [LARGE SCALE GENOMIC DNA]</scope>
    <source>
        <strain evidence="3">cv. AL8/78</strain>
    </source>
</reference>
<name>A0A453K9H3_AEGTS</name>
<reference evidence="2" key="5">
    <citation type="journal article" date="2021" name="G3 (Bethesda)">
        <title>Aegilops tauschii genome assembly Aet v5.0 features greater sequence contiguity and improved annotation.</title>
        <authorList>
            <person name="Wang L."/>
            <person name="Zhu T."/>
            <person name="Rodriguez J.C."/>
            <person name="Deal K.R."/>
            <person name="Dubcovsky J."/>
            <person name="McGuire P.E."/>
            <person name="Lux T."/>
            <person name="Spannagl M."/>
            <person name="Mayer K.F.X."/>
            <person name="Baldrich P."/>
            <person name="Meyers B.C."/>
            <person name="Huo N."/>
            <person name="Gu Y.Q."/>
            <person name="Zhou H."/>
            <person name="Devos K.M."/>
            <person name="Bennetzen J.L."/>
            <person name="Unver T."/>
            <person name="Budak H."/>
            <person name="Gulick P.J."/>
            <person name="Galiba G."/>
            <person name="Kalapos B."/>
            <person name="Nelson D.R."/>
            <person name="Li P."/>
            <person name="You F.M."/>
            <person name="Luo M.C."/>
            <person name="Dvorak J."/>
        </authorList>
    </citation>
    <scope>NUCLEOTIDE SEQUENCE [LARGE SCALE GENOMIC DNA]</scope>
    <source>
        <strain evidence="2">cv. AL8/78</strain>
    </source>
</reference>
<sequence>MEFKHLCLVRFKEGVVVEDIIEELTKLAAELDTVKFFGWYVCICIALICIVPKKGFHLYCTVHFKLSAAFFF</sequence>
<evidence type="ECO:0000256" key="1">
    <source>
        <dbReference type="SAM" id="Phobius"/>
    </source>
</evidence>
<keyword evidence="3" id="KW-1185">Reference proteome</keyword>
<protein>
    <recommendedName>
        <fullName evidence="4">Stress-response A/B barrel domain-containing protein</fullName>
    </recommendedName>
</protein>
<dbReference type="AlphaFoldDB" id="A0A453K9H3"/>
<accession>A0A453K9H3</accession>
<evidence type="ECO:0000313" key="2">
    <source>
        <dbReference type="EnsemblPlants" id="AET5Gv20350300.4"/>
    </source>
</evidence>
<keyword evidence="1" id="KW-0812">Transmembrane</keyword>
<keyword evidence="1" id="KW-0472">Membrane</keyword>
<evidence type="ECO:0008006" key="4">
    <source>
        <dbReference type="Google" id="ProtNLM"/>
    </source>
</evidence>
<reference evidence="2" key="3">
    <citation type="journal article" date="2017" name="Nature">
        <title>Genome sequence of the progenitor of the wheat D genome Aegilops tauschii.</title>
        <authorList>
            <person name="Luo M.C."/>
            <person name="Gu Y.Q."/>
            <person name="Puiu D."/>
            <person name="Wang H."/>
            <person name="Twardziok S.O."/>
            <person name="Deal K.R."/>
            <person name="Huo N."/>
            <person name="Zhu T."/>
            <person name="Wang L."/>
            <person name="Wang Y."/>
            <person name="McGuire P.E."/>
            <person name="Liu S."/>
            <person name="Long H."/>
            <person name="Ramasamy R.K."/>
            <person name="Rodriguez J.C."/>
            <person name="Van S.L."/>
            <person name="Yuan L."/>
            <person name="Wang Z."/>
            <person name="Xia Z."/>
            <person name="Xiao L."/>
            <person name="Anderson O.D."/>
            <person name="Ouyang S."/>
            <person name="Liang Y."/>
            <person name="Zimin A.V."/>
            <person name="Pertea G."/>
            <person name="Qi P."/>
            <person name="Bennetzen J.L."/>
            <person name="Dai X."/>
            <person name="Dawson M.W."/>
            <person name="Muller H.G."/>
            <person name="Kugler K."/>
            <person name="Rivarola-Duarte L."/>
            <person name="Spannagl M."/>
            <person name="Mayer K.F.X."/>
            <person name="Lu F.H."/>
            <person name="Bevan M.W."/>
            <person name="Leroy P."/>
            <person name="Li P."/>
            <person name="You F.M."/>
            <person name="Sun Q."/>
            <person name="Liu Z."/>
            <person name="Lyons E."/>
            <person name="Wicker T."/>
            <person name="Salzberg S.L."/>
            <person name="Devos K.M."/>
            <person name="Dvorak J."/>
        </authorList>
    </citation>
    <scope>NUCLEOTIDE SEQUENCE [LARGE SCALE GENOMIC DNA]</scope>
    <source>
        <strain evidence="2">cv. AL8/78</strain>
    </source>
</reference>
<dbReference type="EnsemblPlants" id="AET5Gv20350300.4">
    <property type="protein sequence ID" value="AET5Gv20350300.4"/>
    <property type="gene ID" value="AET5Gv20350300"/>
</dbReference>
<keyword evidence="1" id="KW-1133">Transmembrane helix</keyword>
<feature type="transmembrane region" description="Helical" evidence="1">
    <location>
        <begin position="37"/>
        <end position="56"/>
    </location>
</feature>
<reference evidence="3" key="1">
    <citation type="journal article" date="2014" name="Science">
        <title>Ancient hybridizations among the ancestral genomes of bread wheat.</title>
        <authorList>
            <consortium name="International Wheat Genome Sequencing Consortium,"/>
            <person name="Marcussen T."/>
            <person name="Sandve S.R."/>
            <person name="Heier L."/>
            <person name="Spannagl M."/>
            <person name="Pfeifer M."/>
            <person name="Jakobsen K.S."/>
            <person name="Wulff B.B."/>
            <person name="Steuernagel B."/>
            <person name="Mayer K.F."/>
            <person name="Olsen O.A."/>
        </authorList>
    </citation>
    <scope>NUCLEOTIDE SEQUENCE [LARGE SCALE GENOMIC DNA]</scope>
    <source>
        <strain evidence="3">cv. AL8/78</strain>
    </source>
</reference>
<evidence type="ECO:0000313" key="3">
    <source>
        <dbReference type="Proteomes" id="UP000015105"/>
    </source>
</evidence>